<name>A0A1H7MK81_STIAU</name>
<dbReference type="GO" id="GO:0016899">
    <property type="term" value="F:oxidoreductase activity, acting on the CH-OH group of donors, oxygen as acceptor"/>
    <property type="evidence" value="ECO:0007669"/>
    <property type="project" value="InterPro"/>
</dbReference>
<sequence length="511" mass="56166">MSEQAAELQSLVIDTRQHTWTNKHQTYTQKLLGIYDIWNPTGDGSPLERYNATTRGLQELIADAVMDRIHLRALGGGWSLSGAPATDGRLVNTKPLNLYFRLTPEMVHAGYTGDAAGLHFVQCGCTIVELNARFRRLGRSLKTSGASNGQTIAGALSTGTHGSAIDTGAIHDTVAGLHLLVGPQRHIWLERASRPVTSDGFARRLGAELVRDDALFDAALVSFGSFGIIHGVLLETDPLFLLKMYRQRLPLDRALRRALDTLDFSGLALPGGAERPYHFQVVVNPFAPTHSAHVITLYRRPFRPGYSRPGIDLDGMGPGDDAAAFIGLVTDLAPPAIPFAVNQVLSRAYRDIHGVEGTLGEIFTNTTIRGRVASTAMGLPISRATEALDLVQDFNRESGPFPVLIAFRYVKQTQATLGWTRFEPTCVLELDGPLSDRTLSLYRRVWAALRERGIPHTFHWGKQLELGAEAVREMYGDAIDRWLAARNTLLDAESRRVFSNRFQEELGLAAP</sequence>
<reference evidence="3" key="1">
    <citation type="submission" date="2016-10" db="EMBL/GenBank/DDBJ databases">
        <authorList>
            <person name="Varghese N."/>
            <person name="Submissions S."/>
        </authorList>
    </citation>
    <scope>NUCLEOTIDE SEQUENCE [LARGE SCALE GENOMIC DNA]</scope>
    <source>
        <strain evidence="3">DSM 17044</strain>
    </source>
</reference>
<dbReference type="PANTHER" id="PTHR43762:SF1">
    <property type="entry name" value="D-ARABINONO-1,4-LACTONE OXIDASE"/>
    <property type="match status" value="1"/>
</dbReference>
<dbReference type="AlphaFoldDB" id="A0A1H7MK81"/>
<organism evidence="2 3">
    <name type="scientific">Stigmatella aurantiaca</name>
    <dbReference type="NCBI Taxonomy" id="41"/>
    <lineage>
        <taxon>Bacteria</taxon>
        <taxon>Pseudomonadati</taxon>
        <taxon>Myxococcota</taxon>
        <taxon>Myxococcia</taxon>
        <taxon>Myxococcales</taxon>
        <taxon>Cystobacterineae</taxon>
        <taxon>Archangiaceae</taxon>
        <taxon>Stigmatella</taxon>
    </lineage>
</organism>
<dbReference type="InterPro" id="IPR006094">
    <property type="entry name" value="Oxid_FAD_bind_N"/>
</dbReference>
<dbReference type="OrthoDB" id="9800184at2"/>
<feature type="domain" description="FAD-binding PCMH-type" evidence="1">
    <location>
        <begin position="40"/>
        <end position="239"/>
    </location>
</feature>
<dbReference type="RefSeq" id="WP_075006088.1">
    <property type="nucleotide sequence ID" value="NZ_FOAP01000004.1"/>
</dbReference>
<dbReference type="Pfam" id="PF01565">
    <property type="entry name" value="FAD_binding_4"/>
    <property type="match status" value="1"/>
</dbReference>
<dbReference type="SUPFAM" id="SSF56176">
    <property type="entry name" value="FAD-binding/transporter-associated domain-like"/>
    <property type="match status" value="1"/>
</dbReference>
<dbReference type="InterPro" id="IPR010031">
    <property type="entry name" value="FAD_lactone_oxidase-like"/>
</dbReference>
<protein>
    <submittedName>
        <fullName evidence="2">FAD/FMN-containing dehydrogenase</fullName>
    </submittedName>
</protein>
<dbReference type="PANTHER" id="PTHR43762">
    <property type="entry name" value="L-GULONOLACTONE OXIDASE"/>
    <property type="match status" value="1"/>
</dbReference>
<evidence type="ECO:0000313" key="2">
    <source>
        <dbReference type="EMBL" id="SEL11479.1"/>
    </source>
</evidence>
<dbReference type="EMBL" id="FOAP01000004">
    <property type="protein sequence ID" value="SEL11479.1"/>
    <property type="molecule type" value="Genomic_DNA"/>
</dbReference>
<gene>
    <name evidence="2" type="ORF">SAMN05444354_10415</name>
</gene>
<keyword evidence="3" id="KW-1185">Reference proteome</keyword>
<dbReference type="InterPro" id="IPR016169">
    <property type="entry name" value="FAD-bd_PCMH_sub2"/>
</dbReference>
<dbReference type="InterPro" id="IPR016166">
    <property type="entry name" value="FAD-bd_PCMH"/>
</dbReference>
<dbReference type="GO" id="GO:0071949">
    <property type="term" value="F:FAD binding"/>
    <property type="evidence" value="ECO:0007669"/>
    <property type="project" value="InterPro"/>
</dbReference>
<proteinExistence type="predicted"/>
<dbReference type="PROSITE" id="PS51387">
    <property type="entry name" value="FAD_PCMH"/>
    <property type="match status" value="1"/>
</dbReference>
<evidence type="ECO:0000259" key="1">
    <source>
        <dbReference type="PROSITE" id="PS51387"/>
    </source>
</evidence>
<accession>A0A1H7MK81</accession>
<dbReference type="Proteomes" id="UP000182719">
    <property type="component" value="Unassembled WGS sequence"/>
</dbReference>
<dbReference type="Gene3D" id="3.30.465.10">
    <property type="match status" value="1"/>
</dbReference>
<dbReference type="InterPro" id="IPR036318">
    <property type="entry name" value="FAD-bd_PCMH-like_sf"/>
</dbReference>
<evidence type="ECO:0000313" key="3">
    <source>
        <dbReference type="Proteomes" id="UP000182719"/>
    </source>
</evidence>